<dbReference type="Gene3D" id="3.10.580.10">
    <property type="entry name" value="CBS-domain"/>
    <property type="match status" value="1"/>
</dbReference>
<dbReference type="InterPro" id="IPR006667">
    <property type="entry name" value="SLC41_membr_dom"/>
</dbReference>
<evidence type="ECO:0000256" key="1">
    <source>
        <dbReference type="ARBA" id="ARBA00004141"/>
    </source>
</evidence>
<dbReference type="GO" id="GO:0015095">
    <property type="term" value="F:magnesium ion transmembrane transporter activity"/>
    <property type="evidence" value="ECO:0007669"/>
    <property type="project" value="UniProtKB-UniRule"/>
</dbReference>
<dbReference type="SUPFAM" id="SSF54631">
    <property type="entry name" value="CBS-domain pair"/>
    <property type="match status" value="1"/>
</dbReference>
<comment type="similarity">
    <text evidence="2 9">Belongs to the SLC41A transporter family.</text>
</comment>
<dbReference type="Pfam" id="PF03448">
    <property type="entry name" value="MgtE_N"/>
    <property type="match status" value="1"/>
</dbReference>
<comment type="subunit">
    <text evidence="9">Homodimer.</text>
</comment>
<dbReference type="PATRIC" id="fig|1125725.3.peg.1812"/>
<proteinExistence type="inferred from homology"/>
<evidence type="ECO:0000256" key="4">
    <source>
        <dbReference type="ARBA" id="ARBA00022692"/>
    </source>
</evidence>
<feature type="transmembrane region" description="Helical" evidence="9">
    <location>
        <begin position="331"/>
        <end position="351"/>
    </location>
</feature>
<dbReference type="PANTHER" id="PTHR43773:SF1">
    <property type="entry name" value="MAGNESIUM TRANSPORTER MGTE"/>
    <property type="match status" value="1"/>
</dbReference>
<keyword evidence="6 9" id="KW-1133">Transmembrane helix</keyword>
<keyword evidence="14" id="KW-1185">Reference proteome</keyword>
<dbReference type="Pfam" id="PF01769">
    <property type="entry name" value="MgtE"/>
    <property type="match status" value="1"/>
</dbReference>
<evidence type="ECO:0000256" key="3">
    <source>
        <dbReference type="ARBA" id="ARBA00022448"/>
    </source>
</evidence>
<dbReference type="InterPro" id="IPR046342">
    <property type="entry name" value="CBS_dom_sf"/>
</dbReference>
<dbReference type="Proteomes" id="UP000016646">
    <property type="component" value="Unassembled WGS sequence"/>
</dbReference>
<feature type="transmembrane region" description="Helical" evidence="9">
    <location>
        <begin position="6"/>
        <end position="25"/>
    </location>
</feature>
<keyword evidence="9" id="KW-1003">Cell membrane</keyword>
<name>U1GUC6_TRESO</name>
<reference evidence="13 14" key="1">
    <citation type="submission" date="2013-08" db="EMBL/GenBank/DDBJ databases">
        <authorList>
            <person name="Durkin A.S."/>
            <person name="Haft D.R."/>
            <person name="McCorrison J."/>
            <person name="Torralba M."/>
            <person name="Gillis M."/>
            <person name="Haft D.H."/>
            <person name="Methe B."/>
            <person name="Sutton G."/>
            <person name="Nelson K.E."/>
        </authorList>
    </citation>
    <scope>NUCLEOTIDE SEQUENCE [LARGE SCALE GENOMIC DNA]</scope>
    <source>
        <strain evidence="12 14">ATCC 35536</strain>
        <strain evidence="11 13">VPI DR56BR1116</strain>
    </source>
</reference>
<evidence type="ECO:0000256" key="2">
    <source>
        <dbReference type="ARBA" id="ARBA00009749"/>
    </source>
</evidence>
<dbReference type="EMBL" id="AUZJ01000043">
    <property type="protein sequence ID" value="ERF60204.1"/>
    <property type="molecule type" value="Genomic_DNA"/>
</dbReference>
<comment type="subcellular location">
    <subcellularLocation>
        <location evidence="9">Cell membrane</location>
        <topology evidence="9">Multi-pass membrane protein</topology>
    </subcellularLocation>
    <subcellularLocation>
        <location evidence="1">Membrane</location>
        <topology evidence="1">Multi-pass membrane protein</topology>
    </subcellularLocation>
</comment>
<dbReference type="AlphaFoldDB" id="U1GUC6"/>
<feature type="transmembrane region" description="Helical" evidence="9">
    <location>
        <begin position="363"/>
        <end position="384"/>
    </location>
</feature>
<dbReference type="InterPro" id="IPR038076">
    <property type="entry name" value="MgtE_N_sf"/>
</dbReference>
<dbReference type="SUPFAM" id="SSF158791">
    <property type="entry name" value="MgtE N-terminal domain-like"/>
    <property type="match status" value="1"/>
</dbReference>
<dbReference type="Pfam" id="PF00571">
    <property type="entry name" value="CBS"/>
    <property type="match status" value="2"/>
</dbReference>
<evidence type="ECO:0000313" key="12">
    <source>
        <dbReference type="EMBL" id="ERJ97727.1"/>
    </source>
</evidence>
<feature type="transmembrane region" description="Helical" evidence="9">
    <location>
        <begin position="405"/>
        <end position="425"/>
    </location>
</feature>
<dbReference type="InterPro" id="IPR006669">
    <property type="entry name" value="MgtE_transporter"/>
</dbReference>
<dbReference type="GO" id="GO:0046872">
    <property type="term" value="F:metal ion binding"/>
    <property type="evidence" value="ECO:0007669"/>
    <property type="project" value="UniProtKB-KW"/>
</dbReference>
<sequence>MQHYHIAVFSAIFFLTIFFFLYVLCYNTPCKPFIIGSISYLRRLHMQTELLSPDIETLVKEERYADVARFLSTRHPTEDAELIEGLEPEEIYHLFKKLDPRTAIDIFRELPDTLQSETAELLSDGELTRLLKILPPDERADLAKSISEDRLDEVLPLLAQKERDEIKQLSSYPEGTAGSVMTTDYVAFPESFTVQEAINRIRLEGAQREAVSVIFVLTEERKLCGYVTLTDLILAKPTATLASIKKEPAGEITADADQEEASFTITKYGLLVLPVVDSSGLLIGIITHDDAMDVVEEERTEDMERFMAITGKHQETSYLNTSAWAHFSRRVIWLVILAIFDFFSGAVLQTYENTIAHLMLLTFYIPMLTDMGGNTGSQAATVIVRALALKEIDKSDILRVVWKELRISLMLGLVLGAIAFLRVNLMSGGTTIPASLTLVQIGVAIAFALAVQVISATIIGAALPLISAAFKVDPALVASPALTTIVDITGLLIYFGITKTMLGL</sequence>
<dbReference type="SUPFAM" id="SSF161093">
    <property type="entry name" value="MgtE membrane domain-like"/>
    <property type="match status" value="1"/>
</dbReference>
<keyword evidence="8" id="KW-0129">CBS domain</keyword>
<evidence type="ECO:0000313" key="11">
    <source>
        <dbReference type="EMBL" id="ERF60204.1"/>
    </source>
</evidence>
<comment type="function">
    <text evidence="9">Acts as a magnesium transporter.</text>
</comment>
<dbReference type="Proteomes" id="UP000016412">
    <property type="component" value="Unassembled WGS sequence"/>
</dbReference>
<dbReference type="CDD" id="cd04606">
    <property type="entry name" value="CBS_pair_Mg_transporter"/>
    <property type="match status" value="1"/>
</dbReference>
<keyword evidence="5 9" id="KW-0460">Magnesium</keyword>
<evidence type="ECO:0000256" key="8">
    <source>
        <dbReference type="PROSITE-ProRule" id="PRU00703"/>
    </source>
</evidence>
<dbReference type="eggNOG" id="COG2239">
    <property type="taxonomic scope" value="Bacteria"/>
</dbReference>
<dbReference type="Gene3D" id="1.25.60.10">
    <property type="entry name" value="MgtE N-terminal domain-like"/>
    <property type="match status" value="1"/>
</dbReference>
<keyword evidence="7 9" id="KW-0472">Membrane</keyword>
<dbReference type="EMBL" id="AVQI01000084">
    <property type="protein sequence ID" value="ERJ97727.1"/>
    <property type="molecule type" value="Genomic_DNA"/>
</dbReference>
<dbReference type="STRING" id="1125725.HMPREF1325_2638"/>
<dbReference type="InterPro" id="IPR036739">
    <property type="entry name" value="SLC41_membr_dom_sf"/>
</dbReference>
<accession>U1GUC6</accession>
<evidence type="ECO:0000256" key="9">
    <source>
        <dbReference type="RuleBase" id="RU362011"/>
    </source>
</evidence>
<keyword evidence="4 9" id="KW-0812">Transmembrane</keyword>
<evidence type="ECO:0000313" key="13">
    <source>
        <dbReference type="Proteomes" id="UP000016412"/>
    </source>
</evidence>
<organism evidence="11 13">
    <name type="scientific">Treponema socranskii subsp. socranskii VPI DR56BR1116 = ATCC 35536</name>
    <dbReference type="NCBI Taxonomy" id="1125725"/>
    <lineage>
        <taxon>Bacteria</taxon>
        <taxon>Pseudomonadati</taxon>
        <taxon>Spirochaetota</taxon>
        <taxon>Spirochaetia</taxon>
        <taxon>Spirochaetales</taxon>
        <taxon>Treponemataceae</taxon>
        <taxon>Treponema</taxon>
    </lineage>
</organism>
<feature type="domain" description="CBS" evidence="10">
    <location>
        <begin position="244"/>
        <end position="301"/>
    </location>
</feature>
<comment type="caution">
    <text evidence="9">Lacks conserved residue(s) required for the propagation of feature annotation.</text>
</comment>
<evidence type="ECO:0000259" key="10">
    <source>
        <dbReference type="PROSITE" id="PS51371"/>
    </source>
</evidence>
<evidence type="ECO:0000256" key="5">
    <source>
        <dbReference type="ARBA" id="ARBA00022842"/>
    </source>
</evidence>
<evidence type="ECO:0000256" key="7">
    <source>
        <dbReference type="ARBA" id="ARBA00023136"/>
    </source>
</evidence>
<comment type="caution">
    <text evidence="11">The sequence shown here is derived from an EMBL/GenBank/DDBJ whole genome shotgun (WGS) entry which is preliminary data.</text>
</comment>
<dbReference type="PROSITE" id="PS51371">
    <property type="entry name" value="CBS"/>
    <property type="match status" value="2"/>
</dbReference>
<feature type="transmembrane region" description="Helical" evidence="9">
    <location>
        <begin position="475"/>
        <end position="497"/>
    </location>
</feature>
<feature type="transmembrane region" description="Helical" evidence="9">
    <location>
        <begin position="437"/>
        <end position="463"/>
    </location>
</feature>
<keyword evidence="9" id="KW-0479">Metal-binding</keyword>
<keyword evidence="3 9" id="KW-0813">Transport</keyword>
<dbReference type="Gene3D" id="1.10.357.20">
    <property type="entry name" value="SLC41 divalent cation transporters, integral membrane domain"/>
    <property type="match status" value="1"/>
</dbReference>
<dbReference type="GO" id="GO:0005886">
    <property type="term" value="C:plasma membrane"/>
    <property type="evidence" value="ECO:0007669"/>
    <property type="project" value="UniProtKB-SubCell"/>
</dbReference>
<dbReference type="PANTHER" id="PTHR43773">
    <property type="entry name" value="MAGNESIUM TRANSPORTER MGTE"/>
    <property type="match status" value="1"/>
</dbReference>
<evidence type="ECO:0000256" key="6">
    <source>
        <dbReference type="ARBA" id="ARBA00022989"/>
    </source>
</evidence>
<evidence type="ECO:0000313" key="14">
    <source>
        <dbReference type="Proteomes" id="UP000016646"/>
    </source>
</evidence>
<gene>
    <name evidence="11" type="primary">mgtE</name>
    <name evidence="12" type="ORF">HMPREF0860_0424</name>
    <name evidence="11" type="ORF">HMPREF1325_2638</name>
</gene>
<dbReference type="SMART" id="SM00924">
    <property type="entry name" value="MgtE_N"/>
    <property type="match status" value="1"/>
</dbReference>
<dbReference type="NCBIfam" id="TIGR00400">
    <property type="entry name" value="mgtE"/>
    <property type="match status" value="1"/>
</dbReference>
<feature type="domain" description="CBS" evidence="10">
    <location>
        <begin position="181"/>
        <end position="243"/>
    </location>
</feature>
<dbReference type="InterPro" id="IPR000644">
    <property type="entry name" value="CBS_dom"/>
</dbReference>
<dbReference type="InterPro" id="IPR006668">
    <property type="entry name" value="Mg_transptr_MgtE_intracell_dom"/>
</dbReference>
<protein>
    <recommendedName>
        <fullName evidence="9">Magnesium transporter MgtE</fullName>
    </recommendedName>
</protein>